<reference evidence="1 2" key="1">
    <citation type="submission" date="2024-03" db="EMBL/GenBank/DDBJ databases">
        <authorList>
            <person name="Gkanogiannis A."/>
            <person name="Becerra Lopez-Lavalle L."/>
        </authorList>
    </citation>
    <scope>NUCLEOTIDE SEQUENCE [LARGE SCALE GENOMIC DNA]</scope>
</reference>
<dbReference type="Proteomes" id="UP001642487">
    <property type="component" value="Chromosome 10"/>
</dbReference>
<organism evidence="1 2">
    <name type="scientific">Citrullus colocynthis</name>
    <name type="common">colocynth</name>
    <dbReference type="NCBI Taxonomy" id="252529"/>
    <lineage>
        <taxon>Eukaryota</taxon>
        <taxon>Viridiplantae</taxon>
        <taxon>Streptophyta</taxon>
        <taxon>Embryophyta</taxon>
        <taxon>Tracheophyta</taxon>
        <taxon>Spermatophyta</taxon>
        <taxon>Magnoliopsida</taxon>
        <taxon>eudicotyledons</taxon>
        <taxon>Gunneridae</taxon>
        <taxon>Pentapetalae</taxon>
        <taxon>rosids</taxon>
        <taxon>fabids</taxon>
        <taxon>Cucurbitales</taxon>
        <taxon>Cucurbitaceae</taxon>
        <taxon>Benincaseae</taxon>
        <taxon>Citrullus</taxon>
    </lineage>
</organism>
<evidence type="ECO:0000313" key="2">
    <source>
        <dbReference type="Proteomes" id="UP001642487"/>
    </source>
</evidence>
<protein>
    <submittedName>
        <fullName evidence="1">Uncharacterized protein</fullName>
    </submittedName>
</protein>
<accession>A0ABP0XUV5</accession>
<evidence type="ECO:0000313" key="1">
    <source>
        <dbReference type="EMBL" id="CAK9311927.1"/>
    </source>
</evidence>
<sequence length="91" mass="10272">MTGVGSRNLTVKCLFESRSRSVERRLMAERHGKGGLTGSDLEVEHEQRVDEVAVVWLVVVRSRVALATGIGSLAGGDYKVEVKRRRWMWME</sequence>
<proteinExistence type="predicted"/>
<gene>
    <name evidence="1" type="ORF">CITCOLO1_LOCUS3603</name>
</gene>
<name>A0ABP0XUV5_9ROSI</name>
<keyword evidence="2" id="KW-1185">Reference proteome</keyword>
<dbReference type="EMBL" id="OZ021744">
    <property type="protein sequence ID" value="CAK9311927.1"/>
    <property type="molecule type" value="Genomic_DNA"/>
</dbReference>